<feature type="non-terminal residue" evidence="2">
    <location>
        <position position="158"/>
    </location>
</feature>
<proteinExistence type="predicted"/>
<accession>A0A9N9JGI9</accession>
<sequence length="158" mass="18254">MKLNQQYGSYYIDIFKKYDNNTQQVHNNKASHLQDELNKRFGGSTQVAGQTQDIIAPFVPSFNMVTIILNQMLLIYENAKYSDKKCAALLGCVKIAQEAVRSLQCELQANEENLEIMTINMIGLNLFLLWRILRTIYDVEQRDIEAKNVAKDFEILEK</sequence>
<reference evidence="2" key="1">
    <citation type="submission" date="2021-06" db="EMBL/GenBank/DDBJ databases">
        <authorList>
            <person name="Kallberg Y."/>
            <person name="Tangrot J."/>
            <person name="Rosling A."/>
        </authorList>
    </citation>
    <scope>NUCLEOTIDE SEQUENCE</scope>
    <source>
        <strain evidence="2">MA453B</strain>
    </source>
</reference>
<dbReference type="EMBL" id="CAJVPY010021056">
    <property type="protein sequence ID" value="CAG8778144.1"/>
    <property type="molecule type" value="Genomic_DNA"/>
</dbReference>
<evidence type="ECO:0000256" key="1">
    <source>
        <dbReference type="SAM" id="Coils"/>
    </source>
</evidence>
<keyword evidence="3" id="KW-1185">Reference proteome</keyword>
<dbReference type="AlphaFoldDB" id="A0A9N9JGI9"/>
<gene>
    <name evidence="2" type="ORF">DERYTH_LOCUS19352</name>
</gene>
<evidence type="ECO:0000313" key="2">
    <source>
        <dbReference type="EMBL" id="CAG8778144.1"/>
    </source>
</evidence>
<keyword evidence="1" id="KW-0175">Coiled coil</keyword>
<evidence type="ECO:0000313" key="3">
    <source>
        <dbReference type="Proteomes" id="UP000789405"/>
    </source>
</evidence>
<protein>
    <submittedName>
        <fullName evidence="2">11108_t:CDS:1</fullName>
    </submittedName>
</protein>
<organism evidence="2 3">
    <name type="scientific">Dentiscutata erythropus</name>
    <dbReference type="NCBI Taxonomy" id="1348616"/>
    <lineage>
        <taxon>Eukaryota</taxon>
        <taxon>Fungi</taxon>
        <taxon>Fungi incertae sedis</taxon>
        <taxon>Mucoromycota</taxon>
        <taxon>Glomeromycotina</taxon>
        <taxon>Glomeromycetes</taxon>
        <taxon>Diversisporales</taxon>
        <taxon>Gigasporaceae</taxon>
        <taxon>Dentiscutata</taxon>
    </lineage>
</organism>
<feature type="coiled-coil region" evidence="1">
    <location>
        <begin position="93"/>
        <end position="120"/>
    </location>
</feature>
<dbReference type="Proteomes" id="UP000789405">
    <property type="component" value="Unassembled WGS sequence"/>
</dbReference>
<comment type="caution">
    <text evidence="2">The sequence shown here is derived from an EMBL/GenBank/DDBJ whole genome shotgun (WGS) entry which is preliminary data.</text>
</comment>
<name>A0A9N9JGI9_9GLOM</name>
<dbReference type="OrthoDB" id="2314769at2759"/>